<evidence type="ECO:0000256" key="2">
    <source>
        <dbReference type="SAM" id="SignalP"/>
    </source>
</evidence>
<proteinExistence type="predicted"/>
<evidence type="ECO:0000313" key="3">
    <source>
        <dbReference type="EMBL" id="MBW7570461.1"/>
    </source>
</evidence>
<gene>
    <name evidence="3" type="ORF">J5V48_06070</name>
</gene>
<accession>A0ABS7DGN2</accession>
<feature type="region of interest" description="Disordered" evidence="1">
    <location>
        <begin position="156"/>
        <end position="213"/>
    </location>
</feature>
<dbReference type="Proteomes" id="UP000731465">
    <property type="component" value="Unassembled WGS sequence"/>
</dbReference>
<feature type="chain" id="PRO_5046818697" evidence="2">
    <location>
        <begin position="24"/>
        <end position="213"/>
    </location>
</feature>
<dbReference type="RefSeq" id="WP_219937684.1">
    <property type="nucleotide sequence ID" value="NZ_JAGFNY010000018.1"/>
</dbReference>
<evidence type="ECO:0000313" key="4">
    <source>
        <dbReference type="Proteomes" id="UP000731465"/>
    </source>
</evidence>
<organism evidence="3 4">
    <name type="scientific">Succinivibrio faecicola</name>
    <dbReference type="NCBI Taxonomy" id="2820300"/>
    <lineage>
        <taxon>Bacteria</taxon>
        <taxon>Pseudomonadati</taxon>
        <taxon>Pseudomonadota</taxon>
        <taxon>Gammaproteobacteria</taxon>
        <taxon>Aeromonadales</taxon>
        <taxon>Succinivibrionaceae</taxon>
        <taxon>Succinivibrio</taxon>
    </lineage>
</organism>
<evidence type="ECO:0000256" key="1">
    <source>
        <dbReference type="SAM" id="MobiDB-lite"/>
    </source>
</evidence>
<feature type="compositionally biased region" description="Basic and acidic residues" evidence="1">
    <location>
        <begin position="156"/>
        <end position="170"/>
    </location>
</feature>
<keyword evidence="2" id="KW-0732">Signal</keyword>
<dbReference type="EMBL" id="JAGFNY010000018">
    <property type="protein sequence ID" value="MBW7570461.1"/>
    <property type="molecule type" value="Genomic_DNA"/>
</dbReference>
<feature type="compositionally biased region" description="Basic residues" evidence="1">
    <location>
        <begin position="188"/>
        <end position="201"/>
    </location>
</feature>
<feature type="compositionally biased region" description="Polar residues" evidence="1">
    <location>
        <begin position="171"/>
        <end position="180"/>
    </location>
</feature>
<feature type="signal peptide" evidence="2">
    <location>
        <begin position="1"/>
        <end position="23"/>
    </location>
</feature>
<protein>
    <submittedName>
        <fullName evidence="3">Uncharacterized protein</fullName>
    </submittedName>
</protein>
<comment type="caution">
    <text evidence="3">The sequence shown here is derived from an EMBL/GenBank/DDBJ whole genome shotgun (WGS) entry which is preliminary data.</text>
</comment>
<reference evidence="3 4" key="1">
    <citation type="submission" date="2021-03" db="EMBL/GenBank/DDBJ databases">
        <title>Succinivibrio sp. nov. isolated from feces of cow.</title>
        <authorList>
            <person name="Choi J.-Y."/>
        </authorList>
    </citation>
    <scope>NUCLEOTIDE SEQUENCE [LARGE SCALE GENOMIC DNA]</scope>
    <source>
        <strain evidence="3 4">AGMB01872</strain>
    </source>
</reference>
<keyword evidence="4" id="KW-1185">Reference proteome</keyword>
<sequence>MIINKLSLWGCTILSFIFYASFAEEIDVPTQNVKTVNGENISAQNKVLHTDKVSPLQIEQKTQIDEKDKTLASESILEVLSENKSRSKLKRVENSQEREQLLIDKAKARQKKALEANKHPEKLDENMIRLRQEANVNYHRNEGNEKISIIKAKKEALENSKRSDNNENEKSLSASFSEISQGDDDKNKKKNAKKNTKKNTYQKKTDALINAFK</sequence>
<name>A0ABS7DGN2_9GAMM</name>